<dbReference type="RefSeq" id="WP_142659629.1">
    <property type="nucleotide sequence ID" value="NZ_CABFVA020000025.1"/>
</dbReference>
<dbReference type="InterPro" id="IPR029063">
    <property type="entry name" value="SAM-dependent_MTases_sf"/>
</dbReference>
<keyword evidence="2" id="KW-0489">Methyltransferase</keyword>
<protein>
    <submittedName>
        <fullName evidence="2">Partial demethylmenaquinone methyltransferase / 2-methoxy-6-polyprenyl-1,4-benzoquinol methylase</fullName>
        <ecNumber evidence="2">2.1.1.163</ecNumber>
    </submittedName>
</protein>
<organism evidence="2 3">
    <name type="scientific">Methylacidimicrobium tartarophylax</name>
    <dbReference type="NCBI Taxonomy" id="1041768"/>
    <lineage>
        <taxon>Bacteria</taxon>
        <taxon>Pseudomonadati</taxon>
        <taxon>Verrucomicrobiota</taxon>
        <taxon>Methylacidimicrobium</taxon>
    </lineage>
</organism>
<feature type="non-terminal residue" evidence="2">
    <location>
        <position position="129"/>
    </location>
</feature>
<reference evidence="2 3" key="1">
    <citation type="submission" date="2019-09" db="EMBL/GenBank/DDBJ databases">
        <authorList>
            <person name="Cremers G."/>
        </authorList>
    </citation>
    <scope>NUCLEOTIDE SEQUENCE [LARGE SCALE GENOMIC DNA]</scope>
    <source>
        <strain evidence="2">4A</strain>
    </source>
</reference>
<dbReference type="Proteomes" id="UP000334923">
    <property type="component" value="Unassembled WGS sequence"/>
</dbReference>
<gene>
    <name evidence="2" type="primary">ubiE</name>
    <name evidence="2" type="ORF">MAMT_00705</name>
</gene>
<dbReference type="AlphaFoldDB" id="A0A5E6MJD4"/>
<dbReference type="EMBL" id="CABFVA020000025">
    <property type="protein sequence ID" value="VVM05622.1"/>
    <property type="molecule type" value="Genomic_DNA"/>
</dbReference>
<name>A0A5E6MJD4_9BACT</name>
<evidence type="ECO:0000313" key="3">
    <source>
        <dbReference type="Proteomes" id="UP000334923"/>
    </source>
</evidence>
<keyword evidence="2" id="KW-0808">Transferase</keyword>
<keyword evidence="3" id="KW-1185">Reference proteome</keyword>
<dbReference type="CDD" id="cd02440">
    <property type="entry name" value="AdoMet_MTases"/>
    <property type="match status" value="1"/>
</dbReference>
<dbReference type="EC" id="2.1.1.163" evidence="2"/>
<dbReference type="GO" id="GO:0043770">
    <property type="term" value="F:demethylmenaquinone methyltransferase activity"/>
    <property type="evidence" value="ECO:0007669"/>
    <property type="project" value="UniProtKB-EC"/>
</dbReference>
<evidence type="ECO:0000313" key="2">
    <source>
        <dbReference type="EMBL" id="VVM05622.1"/>
    </source>
</evidence>
<dbReference type="Gene3D" id="3.40.50.150">
    <property type="entry name" value="Vaccinia Virus protein VP39"/>
    <property type="match status" value="1"/>
</dbReference>
<dbReference type="SUPFAM" id="SSF53335">
    <property type="entry name" value="S-adenosyl-L-methionine-dependent methyltransferases"/>
    <property type="match status" value="1"/>
</dbReference>
<dbReference type="GO" id="GO:0032259">
    <property type="term" value="P:methylation"/>
    <property type="evidence" value="ECO:0007669"/>
    <property type="project" value="UniProtKB-KW"/>
</dbReference>
<feature type="region of interest" description="Disordered" evidence="1">
    <location>
        <begin position="1"/>
        <end position="25"/>
    </location>
</feature>
<accession>A0A5E6MJD4</accession>
<dbReference type="Pfam" id="PF01209">
    <property type="entry name" value="Ubie_methyltran"/>
    <property type="match status" value="1"/>
</dbReference>
<sequence>MFPPSSASRECSPRHGLLPPHPPLHSYSRAGIQREVYVQGLFDKVAPEYEKMEGFMALGSGSRYRNQALHRAGLAPGDTVLDVGTGTGLLAREALALTGPQGCVLGIDPSPGMLNEVREPRLKLLRGSA</sequence>
<proteinExistence type="predicted"/>
<evidence type="ECO:0000256" key="1">
    <source>
        <dbReference type="SAM" id="MobiDB-lite"/>
    </source>
</evidence>